<reference evidence="3" key="1">
    <citation type="journal article" date="2019" name="Int. J. Syst. Evol. Microbiol.">
        <title>The Global Catalogue of Microorganisms (GCM) 10K type strain sequencing project: providing services to taxonomists for standard genome sequencing and annotation.</title>
        <authorList>
            <consortium name="The Broad Institute Genomics Platform"/>
            <consortium name="The Broad Institute Genome Sequencing Center for Infectious Disease"/>
            <person name="Wu L."/>
            <person name="Ma J."/>
        </authorList>
    </citation>
    <scope>NUCLEOTIDE SEQUENCE [LARGE SCALE GENOMIC DNA]</scope>
    <source>
        <strain evidence="3">JCM 17923</strain>
    </source>
</reference>
<dbReference type="SUPFAM" id="SSF48431">
    <property type="entry name" value="Lipovitellin-phosvitin complex, superhelical domain"/>
    <property type="match status" value="1"/>
</dbReference>
<gene>
    <name evidence="2" type="ORF">GCM10023185_43830</name>
</gene>
<sequence length="224" mass="25356">MNALKKLFPYALTSAAVIGLWHLFTLTDNDLSTSTDNKLVLLNQALSTIFFYKTLFWLVLANLGVFISKSILNKQNQAAVATACVGLAFYFYIGQFVDKNCAFPYYRVFVSQSVAEEYLQRPIEEAGYYIGPILTEKIEDRQMEFRRYAISGLGDINYKPATKMLGQILVDKTEVEWIRADAYVALTKFNTASARKILRDFQVSSSDTTDQKVVALGNYFLLPN</sequence>
<evidence type="ECO:0008006" key="4">
    <source>
        <dbReference type="Google" id="ProtNLM"/>
    </source>
</evidence>
<proteinExistence type="predicted"/>
<evidence type="ECO:0000256" key="1">
    <source>
        <dbReference type="SAM" id="Phobius"/>
    </source>
</evidence>
<keyword evidence="1" id="KW-1133">Transmembrane helix</keyword>
<dbReference type="InterPro" id="IPR011989">
    <property type="entry name" value="ARM-like"/>
</dbReference>
<evidence type="ECO:0000313" key="3">
    <source>
        <dbReference type="Proteomes" id="UP001501153"/>
    </source>
</evidence>
<keyword evidence="1" id="KW-0472">Membrane</keyword>
<feature type="transmembrane region" description="Helical" evidence="1">
    <location>
        <begin position="78"/>
        <end position="97"/>
    </location>
</feature>
<evidence type="ECO:0000313" key="2">
    <source>
        <dbReference type="EMBL" id="GAA4369833.1"/>
    </source>
</evidence>
<feature type="transmembrane region" description="Helical" evidence="1">
    <location>
        <begin position="44"/>
        <end position="66"/>
    </location>
</feature>
<comment type="caution">
    <text evidence="2">The sequence shown here is derived from an EMBL/GenBank/DDBJ whole genome shotgun (WGS) entry which is preliminary data.</text>
</comment>
<dbReference type="RefSeq" id="WP_345238302.1">
    <property type="nucleotide sequence ID" value="NZ_BAABGZ010000081.1"/>
</dbReference>
<feature type="transmembrane region" description="Helical" evidence="1">
    <location>
        <begin position="7"/>
        <end position="24"/>
    </location>
</feature>
<accession>A0ABP8IS44</accession>
<dbReference type="Gene3D" id="1.25.10.10">
    <property type="entry name" value="Leucine-rich Repeat Variant"/>
    <property type="match status" value="1"/>
</dbReference>
<keyword evidence="3" id="KW-1185">Reference proteome</keyword>
<keyword evidence="1" id="KW-0812">Transmembrane</keyword>
<name>A0ABP8IS44_9BACT</name>
<dbReference type="Proteomes" id="UP001501153">
    <property type="component" value="Unassembled WGS sequence"/>
</dbReference>
<protein>
    <recommendedName>
        <fullName evidence="4">HEAT repeat domain-containing protein</fullName>
    </recommendedName>
</protein>
<organism evidence="2 3">
    <name type="scientific">Hymenobacter saemangeumensis</name>
    <dbReference type="NCBI Taxonomy" id="1084522"/>
    <lineage>
        <taxon>Bacteria</taxon>
        <taxon>Pseudomonadati</taxon>
        <taxon>Bacteroidota</taxon>
        <taxon>Cytophagia</taxon>
        <taxon>Cytophagales</taxon>
        <taxon>Hymenobacteraceae</taxon>
        <taxon>Hymenobacter</taxon>
    </lineage>
</organism>
<dbReference type="EMBL" id="BAABGZ010000081">
    <property type="protein sequence ID" value="GAA4369833.1"/>
    <property type="molecule type" value="Genomic_DNA"/>
</dbReference>
<dbReference type="InterPro" id="IPR011030">
    <property type="entry name" value="Lipovitellin_superhlx_dom"/>
</dbReference>